<dbReference type="Pfam" id="PF02576">
    <property type="entry name" value="RimP_N"/>
    <property type="match status" value="1"/>
</dbReference>
<sequence>MLNYSFSSLLSNLSILVNQVSDLVGKIVCNLNLSSHLNPMVLQVQICTLTKEDLSINDCVIFSRQLEDALDNSSLLSSAYVLEVGSPGISEELFTDRDFLSFRGFPVEVVFFKTTNSSNCRQGLLLERNEESILINVRGRIHRIPRNQVTSVQLINPSDQT</sequence>
<dbReference type="SUPFAM" id="SSF75420">
    <property type="entry name" value="YhbC-like, N-terminal domain"/>
    <property type="match status" value="1"/>
</dbReference>
<evidence type="ECO:0000256" key="1">
    <source>
        <dbReference type="ARBA" id="ARBA00022490"/>
    </source>
</evidence>
<dbReference type="PANTHER" id="PTHR33867:SF1">
    <property type="entry name" value="RIBOSOME MATURATION FACTOR RIMP"/>
    <property type="match status" value="1"/>
</dbReference>
<gene>
    <name evidence="4" type="ORF">PLO_251</name>
</gene>
<dbReference type="GO" id="GO:0005829">
    <property type="term" value="C:cytosol"/>
    <property type="evidence" value="ECO:0007669"/>
    <property type="project" value="TreeGrafter"/>
</dbReference>
<dbReference type="SUPFAM" id="SSF74942">
    <property type="entry name" value="YhbC-like, C-terminal domain"/>
    <property type="match status" value="1"/>
</dbReference>
<dbReference type="InterPro" id="IPR035956">
    <property type="entry name" value="RimP_N_sf"/>
</dbReference>
<reference evidence="4" key="1">
    <citation type="submission" date="2017-10" db="EMBL/GenBank/DDBJ databases">
        <title>Paulinella longichromatophora chromatophore genome.</title>
        <authorList>
            <person name="Lhee D."/>
            <person name="Yoon H.S."/>
        </authorList>
    </citation>
    <scope>NUCLEOTIDE SEQUENCE</scope>
</reference>
<dbReference type="EMBL" id="MG264610">
    <property type="protein sequence ID" value="AUG32250.1"/>
    <property type="molecule type" value="Genomic_DNA"/>
</dbReference>
<keyword evidence="2" id="KW-0690">Ribosome biogenesis</keyword>
<dbReference type="InterPro" id="IPR036847">
    <property type="entry name" value="RimP_C_sf"/>
</dbReference>
<protein>
    <recommendedName>
        <fullName evidence="3">Ribosome maturation factor RimP N-terminal domain-containing protein</fullName>
    </recommendedName>
</protein>
<organism evidence="4">
    <name type="scientific">Paulinella longichromatophora</name>
    <dbReference type="NCBI Taxonomy" id="1708747"/>
    <lineage>
        <taxon>Eukaryota</taxon>
        <taxon>Sar</taxon>
        <taxon>Rhizaria</taxon>
        <taxon>Cercozoa</taxon>
        <taxon>Imbricatea</taxon>
        <taxon>Silicofilosea</taxon>
        <taxon>Euglyphida</taxon>
        <taxon>Paulinellidae</taxon>
        <taxon>Paulinella</taxon>
    </lineage>
</organism>
<dbReference type="AlphaFoldDB" id="A0A2H4ZP08"/>
<geneLocation type="plastid" evidence="4"/>
<dbReference type="InterPro" id="IPR003728">
    <property type="entry name" value="Ribosome_maturation_RimP"/>
</dbReference>
<feature type="domain" description="Ribosome maturation factor RimP N-terminal" evidence="3">
    <location>
        <begin position="28"/>
        <end position="89"/>
    </location>
</feature>
<dbReference type="GO" id="GO:0000028">
    <property type="term" value="P:ribosomal small subunit assembly"/>
    <property type="evidence" value="ECO:0007669"/>
    <property type="project" value="TreeGrafter"/>
</dbReference>
<evidence type="ECO:0000259" key="3">
    <source>
        <dbReference type="Pfam" id="PF02576"/>
    </source>
</evidence>
<proteinExistence type="inferred from homology"/>
<accession>A0A2H4ZP08</accession>
<evidence type="ECO:0000313" key="4">
    <source>
        <dbReference type="EMBL" id="AUG32250.1"/>
    </source>
</evidence>
<evidence type="ECO:0000256" key="2">
    <source>
        <dbReference type="ARBA" id="ARBA00022517"/>
    </source>
</evidence>
<dbReference type="InterPro" id="IPR028989">
    <property type="entry name" value="RimP_N"/>
</dbReference>
<dbReference type="HAMAP" id="MF_01077">
    <property type="entry name" value="RimP"/>
    <property type="match status" value="1"/>
</dbReference>
<name>A0A2H4ZP08_9EUKA</name>
<dbReference type="PANTHER" id="PTHR33867">
    <property type="entry name" value="RIBOSOME MATURATION FACTOR RIMP"/>
    <property type="match status" value="1"/>
</dbReference>
<dbReference type="Gene3D" id="3.30.300.70">
    <property type="entry name" value="RimP-like superfamily, N-terminal"/>
    <property type="match status" value="1"/>
</dbReference>
<keyword evidence="4" id="KW-0934">Plastid</keyword>
<keyword evidence="1" id="KW-0963">Cytoplasm</keyword>
<dbReference type="GO" id="GO:0006412">
    <property type="term" value="P:translation"/>
    <property type="evidence" value="ECO:0007669"/>
    <property type="project" value="TreeGrafter"/>
</dbReference>